<dbReference type="InterPro" id="IPR009915">
    <property type="entry name" value="NnrU_dom"/>
</dbReference>
<sequence>MFQLPLGLLAFSLPHLWKRLFPASRNGLGDPGKGIVAVLAIGGIWLIARGYGAWADAPQVWQPAPWLTHLNNLLVVLGFYFFVASGMGVWGARVNRHPQLTGVILWAVAHLLVNGDLASIVLFGGLLTWAVAEILLINRAVPGWTPPPRPPLGKEAAAVLATLALVAVVGYVHGWIGPWPFGT</sequence>
<dbReference type="Proteomes" id="UP000305709">
    <property type="component" value="Unassembled WGS sequence"/>
</dbReference>
<proteinExistence type="predicted"/>
<keyword evidence="8" id="KW-1185">Reference proteome</keyword>
<dbReference type="OrthoDB" id="5293641at2"/>
<comment type="subcellular location">
    <subcellularLocation>
        <location evidence="1">Membrane</location>
        <topology evidence="1">Multi-pass membrane protein</topology>
    </subcellularLocation>
</comment>
<organism evidence="7 8">
    <name type="scientific">Rubellimicrobium roseum</name>
    <dbReference type="NCBI Taxonomy" id="687525"/>
    <lineage>
        <taxon>Bacteria</taxon>
        <taxon>Pseudomonadati</taxon>
        <taxon>Pseudomonadota</taxon>
        <taxon>Alphaproteobacteria</taxon>
        <taxon>Rhodobacterales</taxon>
        <taxon>Roseobacteraceae</taxon>
        <taxon>Rubellimicrobium</taxon>
    </lineage>
</organism>
<feature type="domain" description="NnrU" evidence="6">
    <location>
        <begin position="4"/>
        <end position="177"/>
    </location>
</feature>
<evidence type="ECO:0000256" key="4">
    <source>
        <dbReference type="ARBA" id="ARBA00023136"/>
    </source>
</evidence>
<feature type="transmembrane region" description="Helical" evidence="5">
    <location>
        <begin position="103"/>
        <end position="136"/>
    </location>
</feature>
<evidence type="ECO:0000256" key="2">
    <source>
        <dbReference type="ARBA" id="ARBA00022692"/>
    </source>
</evidence>
<evidence type="ECO:0000256" key="5">
    <source>
        <dbReference type="SAM" id="Phobius"/>
    </source>
</evidence>
<dbReference type="GO" id="GO:0016020">
    <property type="term" value="C:membrane"/>
    <property type="evidence" value="ECO:0007669"/>
    <property type="project" value="UniProtKB-SubCell"/>
</dbReference>
<evidence type="ECO:0000256" key="3">
    <source>
        <dbReference type="ARBA" id="ARBA00022989"/>
    </source>
</evidence>
<keyword evidence="4 5" id="KW-0472">Membrane</keyword>
<feature type="transmembrane region" description="Helical" evidence="5">
    <location>
        <begin position="73"/>
        <end position="91"/>
    </location>
</feature>
<dbReference type="Pfam" id="PF07298">
    <property type="entry name" value="NnrU"/>
    <property type="match status" value="1"/>
</dbReference>
<keyword evidence="3 5" id="KW-1133">Transmembrane helix</keyword>
<feature type="transmembrane region" description="Helical" evidence="5">
    <location>
        <begin position="157"/>
        <end position="176"/>
    </location>
</feature>
<name>A0A5C4NGE5_9RHOB</name>
<evidence type="ECO:0000313" key="8">
    <source>
        <dbReference type="Proteomes" id="UP000305709"/>
    </source>
</evidence>
<dbReference type="RefSeq" id="WP_139080909.1">
    <property type="nucleotide sequence ID" value="NZ_VDFV01000005.1"/>
</dbReference>
<accession>A0A5C4NGE5</accession>
<dbReference type="AlphaFoldDB" id="A0A5C4NGE5"/>
<evidence type="ECO:0000313" key="7">
    <source>
        <dbReference type="EMBL" id="TNC73030.1"/>
    </source>
</evidence>
<comment type="caution">
    <text evidence="7">The sequence shown here is derived from an EMBL/GenBank/DDBJ whole genome shotgun (WGS) entry which is preliminary data.</text>
</comment>
<protein>
    <recommendedName>
        <fullName evidence="6">NnrU domain-containing protein</fullName>
    </recommendedName>
</protein>
<keyword evidence="2 5" id="KW-0812">Transmembrane</keyword>
<dbReference type="EMBL" id="VDFV01000005">
    <property type="protein sequence ID" value="TNC73030.1"/>
    <property type="molecule type" value="Genomic_DNA"/>
</dbReference>
<evidence type="ECO:0000259" key="6">
    <source>
        <dbReference type="Pfam" id="PF07298"/>
    </source>
</evidence>
<reference evidence="7 8" key="1">
    <citation type="submission" date="2019-06" db="EMBL/GenBank/DDBJ databases">
        <authorList>
            <person name="Jiang L."/>
        </authorList>
    </citation>
    <scope>NUCLEOTIDE SEQUENCE [LARGE SCALE GENOMIC DNA]</scope>
    <source>
        <strain evidence="7 8">YIM 48858</strain>
    </source>
</reference>
<gene>
    <name evidence="7" type="ORF">FHG71_06965</name>
</gene>
<evidence type="ECO:0000256" key="1">
    <source>
        <dbReference type="ARBA" id="ARBA00004141"/>
    </source>
</evidence>
<feature type="transmembrane region" description="Helical" evidence="5">
    <location>
        <begin position="34"/>
        <end position="52"/>
    </location>
</feature>